<sequence>MSKYNKTNFFKHTYCQFEYKELNLLQEENINFKSKSGSSYVYTEQGVYRYSNHWGRVANCRWKLNGIPKYQNQNYYVGYAKWTDFFSLTSEEKLFSLKVNFETKKVIIYKPENSSKEELFDLTVIFKKKKEVEEVFKNTKWMQYYDEEVEVLQEKIIRRILTSNKSLREIKLELS</sequence>
<dbReference type="RefSeq" id="WP_095070726.1">
    <property type="nucleotide sequence ID" value="NZ_LT899436.1"/>
</dbReference>
<reference evidence="1 2" key="1">
    <citation type="submission" date="2017-07" db="EMBL/GenBank/DDBJ databases">
        <authorList>
            <person name="Sun Z.S."/>
            <person name="Albrecht U."/>
            <person name="Echele G."/>
            <person name="Lee C.C."/>
        </authorList>
    </citation>
    <scope>NUCLEOTIDE SEQUENCE [LARGE SCALE GENOMIC DNA]</scope>
    <source>
        <strain evidence="2">type strain: KCTC 22618</strain>
    </source>
</reference>
<gene>
    <name evidence="1" type="ORF">TJEJU_1444</name>
</gene>
<dbReference type="EMBL" id="LT899436">
    <property type="protein sequence ID" value="SNR15175.1"/>
    <property type="molecule type" value="Genomic_DNA"/>
</dbReference>
<organism evidence="1 2">
    <name type="scientific">Tenacibaculum jejuense</name>
    <dbReference type="NCBI Taxonomy" id="584609"/>
    <lineage>
        <taxon>Bacteria</taxon>
        <taxon>Pseudomonadati</taxon>
        <taxon>Bacteroidota</taxon>
        <taxon>Flavobacteriia</taxon>
        <taxon>Flavobacteriales</taxon>
        <taxon>Flavobacteriaceae</taxon>
        <taxon>Tenacibaculum</taxon>
    </lineage>
</organism>
<evidence type="ECO:0000313" key="1">
    <source>
        <dbReference type="EMBL" id="SNR15175.1"/>
    </source>
</evidence>
<keyword evidence="2" id="KW-1185">Reference proteome</keyword>
<proteinExistence type="predicted"/>
<protein>
    <submittedName>
        <fullName evidence="1">Uncharacterized protein</fullName>
    </submittedName>
</protein>
<name>A0A238U815_9FLAO</name>
<dbReference type="OrthoDB" id="1187827at2"/>
<accession>A0A238U815</accession>
<dbReference type="KEGG" id="tje:TJEJU_1444"/>
<dbReference type="AlphaFoldDB" id="A0A238U815"/>
<dbReference type="Proteomes" id="UP000215214">
    <property type="component" value="Chromosome TJEJU"/>
</dbReference>
<evidence type="ECO:0000313" key="2">
    <source>
        <dbReference type="Proteomes" id="UP000215214"/>
    </source>
</evidence>